<comment type="caution">
    <text evidence="3">The sequence shown here is derived from an EMBL/GenBank/DDBJ whole genome shotgun (WGS) entry which is preliminary data.</text>
</comment>
<dbReference type="InterPro" id="IPR007718">
    <property type="entry name" value="Srp40_C"/>
</dbReference>
<keyword evidence="4" id="KW-1185">Reference proteome</keyword>
<dbReference type="EMBL" id="JBEAFC010000002">
    <property type="protein sequence ID" value="KAL1566179.1"/>
    <property type="molecule type" value="Genomic_DNA"/>
</dbReference>
<feature type="region of interest" description="Disordered" evidence="1">
    <location>
        <begin position="376"/>
        <end position="395"/>
    </location>
</feature>
<evidence type="ECO:0000313" key="3">
    <source>
        <dbReference type="EMBL" id="KAL1566179.1"/>
    </source>
</evidence>
<feature type="compositionally biased region" description="Basic and acidic residues" evidence="1">
    <location>
        <begin position="222"/>
        <end position="246"/>
    </location>
</feature>
<gene>
    <name evidence="3" type="ORF">AAHA92_01813</name>
</gene>
<dbReference type="GO" id="GO:0005730">
    <property type="term" value="C:nucleolus"/>
    <property type="evidence" value="ECO:0007669"/>
    <property type="project" value="UniProtKB-ARBA"/>
</dbReference>
<feature type="compositionally biased region" description="Basic residues" evidence="1">
    <location>
        <begin position="197"/>
        <end position="209"/>
    </location>
</feature>
<organism evidence="3 4">
    <name type="scientific">Salvia divinorum</name>
    <name type="common">Maria pastora</name>
    <name type="synonym">Diviner's sage</name>
    <dbReference type="NCBI Taxonomy" id="28513"/>
    <lineage>
        <taxon>Eukaryota</taxon>
        <taxon>Viridiplantae</taxon>
        <taxon>Streptophyta</taxon>
        <taxon>Embryophyta</taxon>
        <taxon>Tracheophyta</taxon>
        <taxon>Spermatophyta</taxon>
        <taxon>Magnoliopsida</taxon>
        <taxon>eudicotyledons</taxon>
        <taxon>Gunneridae</taxon>
        <taxon>Pentapetalae</taxon>
        <taxon>asterids</taxon>
        <taxon>lamiids</taxon>
        <taxon>Lamiales</taxon>
        <taxon>Lamiaceae</taxon>
        <taxon>Nepetoideae</taxon>
        <taxon>Mentheae</taxon>
        <taxon>Salviinae</taxon>
        <taxon>Salvia</taxon>
        <taxon>Salvia subgen. Calosphace</taxon>
    </lineage>
</organism>
<feature type="domain" description="Srp40 C-terminal" evidence="2">
    <location>
        <begin position="331"/>
        <end position="403"/>
    </location>
</feature>
<feature type="compositionally biased region" description="Low complexity" evidence="1">
    <location>
        <begin position="313"/>
        <end position="323"/>
    </location>
</feature>
<protein>
    <submittedName>
        <fullName evidence="3">Nucleolar and coiled-body phosphoprotein 1-like isoform X1</fullName>
    </submittedName>
</protein>
<feature type="compositionally biased region" description="Basic residues" evidence="1">
    <location>
        <begin position="376"/>
        <end position="388"/>
    </location>
</feature>
<accession>A0ABD1IBT0</accession>
<dbReference type="PANTHER" id="PTHR23216">
    <property type="entry name" value="NUCLEOLAR AND COILED-BODY PHOSPHOPROTEIN 1"/>
    <property type="match status" value="1"/>
</dbReference>
<dbReference type="PANTHER" id="PTHR23216:SF1">
    <property type="entry name" value="NUCLEOLAR AND COILED-BODY PHOSPHOPROTEIN 1"/>
    <property type="match status" value="1"/>
</dbReference>
<evidence type="ECO:0000313" key="4">
    <source>
        <dbReference type="Proteomes" id="UP001567538"/>
    </source>
</evidence>
<proteinExistence type="predicted"/>
<sequence length="409" mass="45637">MLGSSDASPSSSSLIAFKPRQILLLQQQQLNRSAPTPMAQLKPEDESVLIFSVALWLQNKGFSKVFKRFCTEAEIEGEDWKGKALNLNEVFSKYQEISNSGCKVFEFQAKQEEQVAHTVEKTANGTTAEEIKGKKKKNKKNKDDTSVLESEKTLEDTDMSEKINESHENGNADESGKTSKTSNGDEMPELAEDQSTKKPKEKKKKKKSKLASTPDADVPEVTEQKQEVLSSEKAEAAEVVIDESKKASKKRKKMAPDENENKSGEEVTIEESKSKKSKGLEEGKEEKAKSDAIEEDLPKFSANNNETDKSSQKKSASKQPKSSEPTSVKAFQRVKIDEVEFVDDRLQDNSYWAKDGAETGYGAKAQEVLGQVKGRGFRHEKTKKKRGSYRGGQIDLQSHSVKFNYSDEE</sequence>
<feature type="region of interest" description="Disordered" evidence="1">
    <location>
        <begin position="119"/>
        <end position="330"/>
    </location>
</feature>
<dbReference type="InterPro" id="IPR039191">
    <property type="entry name" value="Nopp140-like"/>
</dbReference>
<dbReference type="Pfam" id="PF05022">
    <property type="entry name" value="SRP40_C"/>
    <property type="match status" value="1"/>
</dbReference>
<evidence type="ECO:0000259" key="2">
    <source>
        <dbReference type="Pfam" id="PF05022"/>
    </source>
</evidence>
<feature type="compositionally biased region" description="Basic and acidic residues" evidence="1">
    <location>
        <begin position="254"/>
        <end position="298"/>
    </location>
</feature>
<dbReference type="Proteomes" id="UP001567538">
    <property type="component" value="Unassembled WGS sequence"/>
</dbReference>
<dbReference type="AlphaFoldDB" id="A0ABD1IBT0"/>
<feature type="compositionally biased region" description="Basic and acidic residues" evidence="1">
    <location>
        <begin position="141"/>
        <end position="177"/>
    </location>
</feature>
<name>A0ABD1IBT0_SALDI</name>
<reference evidence="3 4" key="1">
    <citation type="submission" date="2024-06" db="EMBL/GenBank/DDBJ databases">
        <title>A chromosome level genome sequence of Diviner's sage (Salvia divinorum).</title>
        <authorList>
            <person name="Ford S.A."/>
            <person name="Ro D.-K."/>
            <person name="Ness R.W."/>
            <person name="Phillips M.A."/>
        </authorList>
    </citation>
    <scope>NUCLEOTIDE SEQUENCE [LARGE SCALE GENOMIC DNA]</scope>
    <source>
        <strain evidence="3">SAF-2024a</strain>
        <tissue evidence="3">Leaf</tissue>
    </source>
</reference>
<evidence type="ECO:0000256" key="1">
    <source>
        <dbReference type="SAM" id="MobiDB-lite"/>
    </source>
</evidence>